<feature type="DNA-binding region" description="OmpR/PhoB-type" evidence="5">
    <location>
        <begin position="1"/>
        <end position="99"/>
    </location>
</feature>
<organism evidence="8 9">
    <name type="scientific">Actinomadura rubrisoli</name>
    <dbReference type="NCBI Taxonomy" id="2530368"/>
    <lineage>
        <taxon>Bacteria</taxon>
        <taxon>Bacillati</taxon>
        <taxon>Actinomycetota</taxon>
        <taxon>Actinomycetes</taxon>
        <taxon>Streptosporangiales</taxon>
        <taxon>Thermomonosporaceae</taxon>
        <taxon>Actinomadura</taxon>
    </lineage>
</organism>
<keyword evidence="3 5" id="KW-0238">DNA-binding</keyword>
<dbReference type="GO" id="GO:0000160">
    <property type="term" value="P:phosphorelay signal transduction system"/>
    <property type="evidence" value="ECO:0007669"/>
    <property type="project" value="InterPro"/>
</dbReference>
<gene>
    <name evidence="8" type="ORF">E1298_39965</name>
</gene>
<comment type="caution">
    <text evidence="8">The sequence shown here is derived from an EMBL/GenBank/DDBJ whole genome shotgun (WGS) entry which is preliminary data.</text>
</comment>
<evidence type="ECO:0000256" key="2">
    <source>
        <dbReference type="ARBA" id="ARBA00023015"/>
    </source>
</evidence>
<proteinExistence type="inferred from homology"/>
<dbReference type="GO" id="GO:0006355">
    <property type="term" value="P:regulation of DNA-templated transcription"/>
    <property type="evidence" value="ECO:0007669"/>
    <property type="project" value="InterPro"/>
</dbReference>
<reference evidence="8 9" key="1">
    <citation type="submission" date="2019-03" db="EMBL/GenBank/DDBJ databases">
        <title>Draft genome sequences of novel Actinobacteria.</title>
        <authorList>
            <person name="Sahin N."/>
            <person name="Ay H."/>
            <person name="Saygin H."/>
        </authorList>
    </citation>
    <scope>NUCLEOTIDE SEQUENCE [LARGE SCALE GENOMIC DNA]</scope>
    <source>
        <strain evidence="8 9">H3C3</strain>
    </source>
</reference>
<dbReference type="CDD" id="cd15831">
    <property type="entry name" value="BTAD"/>
    <property type="match status" value="1"/>
</dbReference>
<dbReference type="AlphaFoldDB" id="A0A4R5A4N9"/>
<dbReference type="SMART" id="SM00862">
    <property type="entry name" value="Trans_reg_C"/>
    <property type="match status" value="1"/>
</dbReference>
<dbReference type="FunFam" id="1.25.40.10:FF:000222">
    <property type="entry name" value="SARP family transcriptional regulator"/>
    <property type="match status" value="1"/>
</dbReference>
<dbReference type="Pfam" id="PF00486">
    <property type="entry name" value="Trans_reg_C"/>
    <property type="match status" value="1"/>
</dbReference>
<dbReference type="PANTHER" id="PTHR35807:SF1">
    <property type="entry name" value="TRANSCRIPTIONAL REGULATOR REDD"/>
    <property type="match status" value="1"/>
</dbReference>
<evidence type="ECO:0000256" key="3">
    <source>
        <dbReference type="ARBA" id="ARBA00023125"/>
    </source>
</evidence>
<dbReference type="PROSITE" id="PS51755">
    <property type="entry name" value="OMPR_PHOB"/>
    <property type="match status" value="1"/>
</dbReference>
<feature type="non-terminal residue" evidence="8">
    <location>
        <position position="276"/>
    </location>
</feature>
<sequence length="276" mass="29320">MTTAVRVLGAFGAAVDGAPVDLGGPRRRSVLARLVAAHGRMVPAERLVEELWAGTAPPRAAAGLQSFVSHLRRALEPGRPPRTPAQVLVTEAPGYALRLPGGDVDAWRFDALIDEAAALLDAGDPSGARRRAEAALAEWRGPAYAEFADLPWAAAEAARLDERRRLAVERRADAMLRLGAAAGAVPDLETHAAANPLREEAWRLLALALYRTGRQGDALAALRRARTVLTEELGVDPGPALRRLEVGILAQSPDLAHPEPPAGTRPILRLAPEPLS</sequence>
<dbReference type="GO" id="GO:0003677">
    <property type="term" value="F:DNA binding"/>
    <property type="evidence" value="ECO:0007669"/>
    <property type="project" value="UniProtKB-UniRule"/>
</dbReference>
<dbReference type="Proteomes" id="UP000294513">
    <property type="component" value="Unassembled WGS sequence"/>
</dbReference>
<evidence type="ECO:0000313" key="8">
    <source>
        <dbReference type="EMBL" id="TDD66861.1"/>
    </source>
</evidence>
<keyword evidence="9" id="KW-1185">Reference proteome</keyword>
<dbReference type="EMBL" id="SMKU01000374">
    <property type="protein sequence ID" value="TDD66861.1"/>
    <property type="molecule type" value="Genomic_DNA"/>
</dbReference>
<dbReference type="InterPro" id="IPR016032">
    <property type="entry name" value="Sig_transdc_resp-reg_C-effctor"/>
</dbReference>
<accession>A0A4R5A4N9</accession>
<dbReference type="InterPro" id="IPR036388">
    <property type="entry name" value="WH-like_DNA-bd_sf"/>
</dbReference>
<dbReference type="Pfam" id="PF03704">
    <property type="entry name" value="BTAD"/>
    <property type="match status" value="1"/>
</dbReference>
<keyword evidence="4" id="KW-0804">Transcription</keyword>
<comment type="similarity">
    <text evidence="1">Belongs to the AfsR/DnrI/RedD regulatory family.</text>
</comment>
<dbReference type="InterPro" id="IPR011990">
    <property type="entry name" value="TPR-like_helical_dom_sf"/>
</dbReference>
<dbReference type="InterPro" id="IPR001867">
    <property type="entry name" value="OmpR/PhoB-type_DNA-bd"/>
</dbReference>
<name>A0A4R5A4N9_9ACTN</name>
<evidence type="ECO:0000313" key="9">
    <source>
        <dbReference type="Proteomes" id="UP000294513"/>
    </source>
</evidence>
<dbReference type="SUPFAM" id="SSF48452">
    <property type="entry name" value="TPR-like"/>
    <property type="match status" value="1"/>
</dbReference>
<dbReference type="Gene3D" id="1.25.40.10">
    <property type="entry name" value="Tetratricopeptide repeat domain"/>
    <property type="match status" value="1"/>
</dbReference>
<dbReference type="InterPro" id="IPR051677">
    <property type="entry name" value="AfsR-DnrI-RedD_regulator"/>
</dbReference>
<keyword evidence="2" id="KW-0805">Transcription regulation</keyword>
<dbReference type="PANTHER" id="PTHR35807">
    <property type="entry name" value="TRANSCRIPTIONAL REGULATOR REDD-RELATED"/>
    <property type="match status" value="1"/>
</dbReference>
<dbReference type="SMART" id="SM01043">
    <property type="entry name" value="BTAD"/>
    <property type="match status" value="1"/>
</dbReference>
<evidence type="ECO:0000256" key="4">
    <source>
        <dbReference type="ARBA" id="ARBA00023163"/>
    </source>
</evidence>
<evidence type="ECO:0000256" key="6">
    <source>
        <dbReference type="SAM" id="MobiDB-lite"/>
    </source>
</evidence>
<dbReference type="Gene3D" id="1.10.10.10">
    <property type="entry name" value="Winged helix-like DNA-binding domain superfamily/Winged helix DNA-binding domain"/>
    <property type="match status" value="1"/>
</dbReference>
<evidence type="ECO:0000256" key="5">
    <source>
        <dbReference type="PROSITE-ProRule" id="PRU01091"/>
    </source>
</evidence>
<dbReference type="InterPro" id="IPR005158">
    <property type="entry name" value="BTAD"/>
</dbReference>
<dbReference type="RefSeq" id="WP_131902590.1">
    <property type="nucleotide sequence ID" value="NZ_SMKU01000374.1"/>
</dbReference>
<dbReference type="OrthoDB" id="134712at2"/>
<protein>
    <submittedName>
        <fullName evidence="8">AfsR/SARP family transcriptional regulator</fullName>
    </submittedName>
</protein>
<feature type="domain" description="OmpR/PhoB-type" evidence="7">
    <location>
        <begin position="1"/>
        <end position="99"/>
    </location>
</feature>
<dbReference type="SUPFAM" id="SSF46894">
    <property type="entry name" value="C-terminal effector domain of the bipartite response regulators"/>
    <property type="match status" value="1"/>
</dbReference>
<feature type="region of interest" description="Disordered" evidence="6">
    <location>
        <begin position="253"/>
        <end position="276"/>
    </location>
</feature>
<evidence type="ECO:0000259" key="7">
    <source>
        <dbReference type="PROSITE" id="PS51755"/>
    </source>
</evidence>
<evidence type="ECO:0000256" key="1">
    <source>
        <dbReference type="ARBA" id="ARBA00005820"/>
    </source>
</evidence>